<dbReference type="RefSeq" id="WP_183662646.1">
    <property type="nucleotide sequence ID" value="NZ_BAAAXX010000179.1"/>
</dbReference>
<evidence type="ECO:0000313" key="2">
    <source>
        <dbReference type="Proteomes" id="UP000579945"/>
    </source>
</evidence>
<gene>
    <name evidence="1" type="ORF">FHR33_009827</name>
</gene>
<evidence type="ECO:0008006" key="3">
    <source>
        <dbReference type="Google" id="ProtNLM"/>
    </source>
</evidence>
<dbReference type="Proteomes" id="UP000579945">
    <property type="component" value="Unassembled WGS sequence"/>
</dbReference>
<evidence type="ECO:0000313" key="1">
    <source>
        <dbReference type="EMBL" id="MBB3733874.1"/>
    </source>
</evidence>
<organism evidence="1 2">
    <name type="scientific">Nonomuraea dietziae</name>
    <dbReference type="NCBI Taxonomy" id="65515"/>
    <lineage>
        <taxon>Bacteria</taxon>
        <taxon>Bacillati</taxon>
        <taxon>Actinomycetota</taxon>
        <taxon>Actinomycetes</taxon>
        <taxon>Streptosporangiales</taxon>
        <taxon>Streptosporangiaceae</taxon>
        <taxon>Nonomuraea</taxon>
    </lineage>
</organism>
<reference evidence="1 2" key="1">
    <citation type="submission" date="2020-08" db="EMBL/GenBank/DDBJ databases">
        <title>Sequencing the genomes of 1000 actinobacteria strains.</title>
        <authorList>
            <person name="Klenk H.-P."/>
        </authorList>
    </citation>
    <scope>NUCLEOTIDE SEQUENCE [LARGE SCALE GENOMIC DNA]</scope>
    <source>
        <strain evidence="1 2">DSM 44320</strain>
    </source>
</reference>
<sequence>MTLKSLGISIGDMRTLTTRADLGNILEQVRREAAGLGHLYIGTEHLLLGVIREEGTEAPGVGLQQVRDQIIQLLHGSVV</sequence>
<dbReference type="GeneID" id="95396257"/>
<dbReference type="EMBL" id="JACIBV010000003">
    <property type="protein sequence ID" value="MBB3733874.1"/>
    <property type="molecule type" value="Genomic_DNA"/>
</dbReference>
<accession>A0A7W5VD36</accession>
<comment type="caution">
    <text evidence="1">The sequence shown here is derived from an EMBL/GenBank/DDBJ whole genome shotgun (WGS) entry which is preliminary data.</text>
</comment>
<dbReference type="AlphaFoldDB" id="A0A7W5VD36"/>
<dbReference type="SUPFAM" id="SSF81923">
    <property type="entry name" value="Double Clp-N motif"/>
    <property type="match status" value="1"/>
</dbReference>
<dbReference type="Gene3D" id="1.10.1780.10">
    <property type="entry name" value="Clp, N-terminal domain"/>
    <property type="match status" value="1"/>
</dbReference>
<proteinExistence type="predicted"/>
<keyword evidence="2" id="KW-1185">Reference proteome</keyword>
<name>A0A7W5VD36_9ACTN</name>
<dbReference type="InterPro" id="IPR036628">
    <property type="entry name" value="Clp_N_dom_sf"/>
</dbReference>
<protein>
    <recommendedName>
        <fullName evidence="3">Clp R domain-containing protein</fullName>
    </recommendedName>
</protein>